<proteinExistence type="predicted"/>
<keyword evidence="3" id="KW-1185">Reference proteome</keyword>
<evidence type="ECO:0000313" key="1">
    <source>
        <dbReference type="EMBL" id="CAI9963570.1"/>
    </source>
</evidence>
<sequence length="102" mass="11840">MFKYCFGTNISGGTISESYSKVILDQLKRAIWNEKFAFSNEDSFGLTPFRCYNRRIQSVLSIYFSSHVFSYKEIYYRSRQISQRIASSSASEQCALQLQTQS</sequence>
<evidence type="ECO:0000313" key="3">
    <source>
        <dbReference type="Proteomes" id="UP001642409"/>
    </source>
</evidence>
<protein>
    <submittedName>
        <fullName evidence="2">Hypothetical_protein</fullName>
    </submittedName>
</protein>
<gene>
    <name evidence="2" type="ORF">HINF_LOCUS27359</name>
    <name evidence="1" type="ORF">HINF_LOCUS51215</name>
</gene>
<organism evidence="1">
    <name type="scientific">Hexamita inflata</name>
    <dbReference type="NCBI Taxonomy" id="28002"/>
    <lineage>
        <taxon>Eukaryota</taxon>
        <taxon>Metamonada</taxon>
        <taxon>Diplomonadida</taxon>
        <taxon>Hexamitidae</taxon>
        <taxon>Hexamitinae</taxon>
        <taxon>Hexamita</taxon>
    </lineage>
</organism>
<name>A0AA86QS13_9EUKA</name>
<evidence type="ECO:0000313" key="2">
    <source>
        <dbReference type="EMBL" id="CAL6020293.1"/>
    </source>
</evidence>
<dbReference type="Proteomes" id="UP001642409">
    <property type="component" value="Unassembled WGS sequence"/>
</dbReference>
<dbReference type="EMBL" id="CATOUU010000969">
    <property type="protein sequence ID" value="CAI9963570.1"/>
    <property type="molecule type" value="Genomic_DNA"/>
</dbReference>
<dbReference type="EMBL" id="CAXDID020000085">
    <property type="protein sequence ID" value="CAL6020293.1"/>
    <property type="molecule type" value="Genomic_DNA"/>
</dbReference>
<reference evidence="2 3" key="2">
    <citation type="submission" date="2024-07" db="EMBL/GenBank/DDBJ databases">
        <authorList>
            <person name="Akdeniz Z."/>
        </authorList>
    </citation>
    <scope>NUCLEOTIDE SEQUENCE [LARGE SCALE GENOMIC DNA]</scope>
</reference>
<reference evidence="1" key="1">
    <citation type="submission" date="2023-06" db="EMBL/GenBank/DDBJ databases">
        <authorList>
            <person name="Kurt Z."/>
        </authorList>
    </citation>
    <scope>NUCLEOTIDE SEQUENCE</scope>
</reference>
<comment type="caution">
    <text evidence="1">The sequence shown here is derived from an EMBL/GenBank/DDBJ whole genome shotgun (WGS) entry which is preliminary data.</text>
</comment>
<accession>A0AA86QS13</accession>
<dbReference type="AlphaFoldDB" id="A0AA86QS13"/>